<feature type="compositionally biased region" description="Polar residues" evidence="1">
    <location>
        <begin position="498"/>
        <end position="514"/>
    </location>
</feature>
<feature type="transmembrane region" description="Helical" evidence="2">
    <location>
        <begin position="126"/>
        <end position="147"/>
    </location>
</feature>
<feature type="region of interest" description="Disordered" evidence="1">
    <location>
        <begin position="479"/>
        <end position="521"/>
    </location>
</feature>
<name>A0A1Y1ZXV4_9FUNG</name>
<feature type="compositionally biased region" description="Polar residues" evidence="1">
    <location>
        <begin position="355"/>
        <end position="370"/>
    </location>
</feature>
<keyword evidence="2" id="KW-0472">Membrane</keyword>
<feature type="compositionally biased region" description="Low complexity" evidence="1">
    <location>
        <begin position="285"/>
        <end position="302"/>
    </location>
</feature>
<feature type="transmembrane region" description="Helical" evidence="2">
    <location>
        <begin position="167"/>
        <end position="188"/>
    </location>
</feature>
<keyword evidence="4" id="KW-1185">Reference proteome</keyword>
<accession>A0A1Y1ZXV4</accession>
<evidence type="ECO:0000313" key="4">
    <source>
        <dbReference type="Proteomes" id="UP000193920"/>
    </source>
</evidence>
<evidence type="ECO:0000313" key="3">
    <source>
        <dbReference type="EMBL" id="ORY15089.1"/>
    </source>
</evidence>
<feature type="compositionally biased region" description="Basic residues" evidence="1">
    <location>
        <begin position="487"/>
        <end position="497"/>
    </location>
</feature>
<gene>
    <name evidence="3" type="ORF">LY90DRAFT_677570</name>
</gene>
<feature type="region of interest" description="Disordered" evidence="1">
    <location>
        <begin position="256"/>
        <end position="303"/>
    </location>
</feature>
<reference evidence="3 4" key="1">
    <citation type="submission" date="2016-08" db="EMBL/GenBank/DDBJ databases">
        <title>A Parts List for Fungal Cellulosomes Revealed by Comparative Genomics.</title>
        <authorList>
            <consortium name="DOE Joint Genome Institute"/>
            <person name="Haitjema C.H."/>
            <person name="Gilmore S.P."/>
            <person name="Henske J.K."/>
            <person name="Solomon K.V."/>
            <person name="De Groot R."/>
            <person name="Kuo A."/>
            <person name="Mondo S.J."/>
            <person name="Salamov A.A."/>
            <person name="Labutti K."/>
            <person name="Zhao Z."/>
            <person name="Chiniquy J."/>
            <person name="Barry K."/>
            <person name="Brewer H.M."/>
            <person name="Purvine S.O."/>
            <person name="Wright A.T."/>
            <person name="Boxma B."/>
            <person name="Van Alen T."/>
            <person name="Hackstein J.H."/>
            <person name="Baker S.E."/>
            <person name="Grigoriev I.V."/>
            <person name="O'Malley M.A."/>
        </authorList>
    </citation>
    <scope>NUCLEOTIDE SEQUENCE [LARGE SCALE GENOMIC DNA]</scope>
    <source>
        <strain evidence="3 4">G1</strain>
    </source>
</reference>
<protein>
    <submittedName>
        <fullName evidence="3">Uncharacterized protein</fullName>
    </submittedName>
</protein>
<keyword evidence="2" id="KW-1133">Transmembrane helix</keyword>
<evidence type="ECO:0000256" key="1">
    <source>
        <dbReference type="SAM" id="MobiDB-lite"/>
    </source>
</evidence>
<dbReference type="Proteomes" id="UP000193920">
    <property type="component" value="Unassembled WGS sequence"/>
</dbReference>
<proteinExistence type="predicted"/>
<organism evidence="3 4">
    <name type="scientific">Neocallimastix californiae</name>
    <dbReference type="NCBI Taxonomy" id="1754190"/>
    <lineage>
        <taxon>Eukaryota</taxon>
        <taxon>Fungi</taxon>
        <taxon>Fungi incertae sedis</taxon>
        <taxon>Chytridiomycota</taxon>
        <taxon>Chytridiomycota incertae sedis</taxon>
        <taxon>Neocallimastigomycetes</taxon>
        <taxon>Neocallimastigales</taxon>
        <taxon>Neocallimastigaceae</taxon>
        <taxon>Neocallimastix</taxon>
    </lineage>
</organism>
<dbReference type="AlphaFoldDB" id="A0A1Y1ZXV4"/>
<evidence type="ECO:0000256" key="2">
    <source>
        <dbReference type="SAM" id="Phobius"/>
    </source>
</evidence>
<dbReference type="EMBL" id="MCOG01000344">
    <property type="protein sequence ID" value="ORY15089.1"/>
    <property type="molecule type" value="Genomic_DNA"/>
</dbReference>
<sequence length="521" mass="57779">MYQYYSLIYYIDDQEEAITKNFRLDRTILIIKEISKNIIQNCEYFDSTFNTSYFDFTRDLSSEILNNSMPETINFINQIKNNFNNKILNEDNGENPINEHNLIKRNNMFSSNQYALYKRDDTSNKFTNVSLGNVLSLIGSVLFTIVYKSLANNAVQRLPENQRADALAGYDGILNLVINLAACALVGVKTYISPTAFANIDTGVLLGNGVINSIYQFHNRKICTSGNNSNTPPQVEGNSSTASQNDNESYVAIDMKENQPSTSSEKGKGPSNDDDNNDDNPSTTSQNGNNSGVVNQGNENSNISGLQITDLDITTEGGEYYLSYDDNGITKKIKIKKEGMLQSIINEHNNKSKSGETSSNDNCQSKTPLSSPGKRAVAKSNCNKKQILRDSVFINEKVKNTIKNNIGKLDDIDPDNGYKELMDSVEYSNYLSEAIDNADDFSENSQFGEDADSSISLGDISDRMKKSANTLKNNVETAVSQDMLSTSRKRTIRHSTKQKGNNSGKSISKVVNASSKKEKTD</sequence>
<feature type="region of interest" description="Disordered" evidence="1">
    <location>
        <begin position="225"/>
        <end position="244"/>
    </location>
</feature>
<feature type="region of interest" description="Disordered" evidence="1">
    <location>
        <begin position="348"/>
        <end position="378"/>
    </location>
</feature>
<keyword evidence="2" id="KW-0812">Transmembrane</keyword>
<comment type="caution">
    <text evidence="3">The sequence shown here is derived from an EMBL/GenBank/DDBJ whole genome shotgun (WGS) entry which is preliminary data.</text>
</comment>